<feature type="compositionally biased region" description="Basic and acidic residues" evidence="1">
    <location>
        <begin position="255"/>
        <end position="281"/>
    </location>
</feature>
<evidence type="ECO:0000313" key="3">
    <source>
        <dbReference type="EMBL" id="KFG31045.1"/>
    </source>
</evidence>
<feature type="region of interest" description="Disordered" evidence="1">
    <location>
        <begin position="644"/>
        <end position="666"/>
    </location>
</feature>
<feature type="compositionally biased region" description="Acidic residues" evidence="1">
    <location>
        <begin position="530"/>
        <end position="541"/>
    </location>
</feature>
<dbReference type="OrthoDB" id="331898at2759"/>
<comment type="caution">
    <text evidence="3">The sequence shown here is derived from an EMBL/GenBank/DDBJ whole genome shotgun (WGS) entry which is preliminary data.</text>
</comment>
<feature type="compositionally biased region" description="Polar residues" evidence="1">
    <location>
        <begin position="28"/>
        <end position="38"/>
    </location>
</feature>
<dbReference type="Gene3D" id="1.20.5.2050">
    <property type="match status" value="1"/>
</dbReference>
<feature type="compositionally biased region" description="Polar residues" evidence="1">
    <location>
        <begin position="888"/>
        <end position="901"/>
    </location>
</feature>
<feature type="compositionally biased region" description="Low complexity" evidence="1">
    <location>
        <begin position="471"/>
        <end position="482"/>
    </location>
</feature>
<dbReference type="InterPro" id="IPR028078">
    <property type="entry name" value="ACDC"/>
</dbReference>
<feature type="region of interest" description="Disordered" evidence="1">
    <location>
        <begin position="1018"/>
        <end position="1037"/>
    </location>
</feature>
<gene>
    <name evidence="3" type="ORF">TGDOM2_318610</name>
</gene>
<dbReference type="VEuPathDB" id="ToxoDB:TGDOM2_318610"/>
<feature type="region of interest" description="Disordered" evidence="1">
    <location>
        <begin position="195"/>
        <end position="215"/>
    </location>
</feature>
<feature type="region of interest" description="Disordered" evidence="1">
    <location>
        <begin position="530"/>
        <end position="578"/>
    </location>
</feature>
<feature type="compositionally biased region" description="Low complexity" evidence="1">
    <location>
        <begin position="206"/>
        <end position="215"/>
    </location>
</feature>
<feature type="compositionally biased region" description="Polar residues" evidence="1">
    <location>
        <begin position="498"/>
        <end position="518"/>
    </location>
</feature>
<dbReference type="EMBL" id="AHZU02001568">
    <property type="protein sequence ID" value="KFG31045.1"/>
    <property type="molecule type" value="Genomic_DNA"/>
</dbReference>
<feature type="compositionally biased region" description="Low complexity" evidence="1">
    <location>
        <begin position="289"/>
        <end position="302"/>
    </location>
</feature>
<feature type="region of interest" description="Disordered" evidence="1">
    <location>
        <begin position="349"/>
        <end position="406"/>
    </location>
</feature>
<evidence type="ECO:0000313" key="4">
    <source>
        <dbReference type="Proteomes" id="UP000028837"/>
    </source>
</evidence>
<feature type="compositionally biased region" description="Acidic residues" evidence="1">
    <location>
        <begin position="557"/>
        <end position="569"/>
    </location>
</feature>
<evidence type="ECO:0000256" key="1">
    <source>
        <dbReference type="SAM" id="MobiDB-lite"/>
    </source>
</evidence>
<feature type="region of interest" description="Disordered" evidence="1">
    <location>
        <begin position="249"/>
        <end position="329"/>
    </location>
</feature>
<feature type="compositionally biased region" description="Polar residues" evidence="1">
    <location>
        <begin position="650"/>
        <end position="666"/>
    </location>
</feature>
<feature type="domain" description="AP2-coincident C-terminal" evidence="2">
    <location>
        <begin position="1227"/>
        <end position="1342"/>
    </location>
</feature>
<feature type="compositionally biased region" description="Basic and acidic residues" evidence="1">
    <location>
        <begin position="996"/>
        <end position="1009"/>
    </location>
</feature>
<feature type="region of interest" description="Disordered" evidence="1">
    <location>
        <begin position="1"/>
        <end position="46"/>
    </location>
</feature>
<accession>A0A086JFX7</accession>
<dbReference type="Pfam" id="PF14733">
    <property type="entry name" value="ACDC"/>
    <property type="match status" value="1"/>
</dbReference>
<dbReference type="Proteomes" id="UP000028837">
    <property type="component" value="Unassembled WGS sequence"/>
</dbReference>
<evidence type="ECO:0000259" key="2">
    <source>
        <dbReference type="Pfam" id="PF14733"/>
    </source>
</evidence>
<feature type="region of interest" description="Disordered" evidence="1">
    <location>
        <begin position="980"/>
        <end position="1009"/>
    </location>
</feature>
<feature type="compositionally biased region" description="Basic and acidic residues" evidence="1">
    <location>
        <begin position="113"/>
        <end position="130"/>
    </location>
</feature>
<feature type="region of interest" description="Disordered" evidence="1">
    <location>
        <begin position="888"/>
        <end position="907"/>
    </location>
</feature>
<feature type="region of interest" description="Disordered" evidence="1">
    <location>
        <begin position="70"/>
        <end position="132"/>
    </location>
</feature>
<reference evidence="3 4" key="1">
    <citation type="submission" date="2014-02" db="EMBL/GenBank/DDBJ databases">
        <authorList>
            <person name="Sibley D."/>
            <person name="Venepally P."/>
            <person name="Karamycheva S."/>
            <person name="Hadjithomas M."/>
            <person name="Khan A."/>
            <person name="Brunk B."/>
            <person name="Roos D."/>
            <person name="Caler E."/>
            <person name="Lorenzi H."/>
        </authorList>
    </citation>
    <scope>NUCLEOTIDE SEQUENCE [LARGE SCALE GENOMIC DNA]</scope>
    <source>
        <strain evidence="3 4">GAB2-2007-GAL-DOM2</strain>
    </source>
</reference>
<sequence>MADGSLVKVTKPKSSRSGAGGSVPPTVSLFTPSLSPQRNGCYGGRARRHTNATPKCVEQVSLQFTVKLSQKGSSGGAEKVGSKVLPGTRLPQLKRSLRRTPPRPAGAVSEGAENAHECSTESRHTSHEHASYPLDVDGSNAFVATDVLKATAESVSTVAAAAPLSADEHPAHERSNVAEMTTPFKDPEEKIFIEDKRGGSIQEENSSISRLSSTSTVWHQGDALNREMRSFSSVGFEAEDLLQSGILLSEETDDSKDKKRSSPDHSADDTGHSVRPDRREATGPVCGNSSVSSRELPLSSSSIQGPEENRVLKADSSGRDDEGGDHPVRGSVLRSLAIGASEGGVAGLSNTLSGWGEPDDLKPPTESNLKCHASTGGFIDHSRSPRYSQVGNGDVKPQSPVTSPLHSEHLSSFLRSQLAQQLVLQQLQQDDLQWRRRPEARELARIGGRLQEAGGTASFSSNSRTGEYRTSGASAASWASRASKQEEDAPKPKRPTGIASSETVASISITDRQQFRPSTQGLLLSDSAEADALGESDDDSGAADGYLRGAKRQRWDSEEEEDEDEEGSEPIDPMNDPGEETRVRLIRAARKFPPFRGVYFDTRRGNLSWRCSWKVHGKKRSRSWSVMKFGMERARAKAIAERMKHAPHSYAQSPPSSMNSQTDGETSPSLRAAALLPAVVRPSPGVSPSLRSHGVLTPVGMDSTRYHGPLGGGQYPLQPSRSSQVCAEEELTCGVKRSLGTHGGARSSLIHEEDHGDEGEQLTAVLRRVLSMKEPPRCSLQRSHSKASKLSCQSAPCLCGRPGYSNGSREDRNALSKAELSSVLQGCNSLPCGARRVRVREEAEQLFRCAHSSPKLDYPSLLSAPEGGRPSANVILQCLRENVRTGTMLTNPSHVNGTTRSGLGDDGTELDGAPTIVQRAMTLLDAPPTSRNREDEFLPFGKKPRTGALFGFRRSREEVFDGQGHEGTRSEIHRALPAVDSTCQDDKGSDTTLKGPPREGFRGRGSDERVDALDRKADFGPAHGSAESLAGASTTTSVDEKNKLSIGTGSGNSPCLAAQIPVRSPEALLHRVVSAATTASADGDKWIDKAQTRGTNVAGTTIQEISDSVDGSVDEETSESSNPHVRNGMKQEVEDLGNHLRTSSATSEKTITDDMPVCRKIGLDADSAIEKTGGGECSSGPAGVREVIIPCAQDGRSTAYRSREPVAPDRTECITRGTGDENVISERERVLNVLQNLKEFALPVASKGKCQKIQCASQSLVLIAGAPKEGSDGEKRCIVSGSDDTPQFAAWCARALDDFTEFARTADESQLEPFAVLLRGCLATLTLPSYLSEAEQLSLLASVLTYYCNCFECSGKQQAIAPSSGDNAA</sequence>
<organism evidence="3 4">
    <name type="scientific">Toxoplasma gondii GAB2-2007-GAL-DOM2</name>
    <dbReference type="NCBI Taxonomy" id="1130820"/>
    <lineage>
        <taxon>Eukaryota</taxon>
        <taxon>Sar</taxon>
        <taxon>Alveolata</taxon>
        <taxon>Apicomplexa</taxon>
        <taxon>Conoidasida</taxon>
        <taxon>Coccidia</taxon>
        <taxon>Eucoccidiorida</taxon>
        <taxon>Eimeriorina</taxon>
        <taxon>Sarcocystidae</taxon>
        <taxon>Toxoplasma</taxon>
    </lineage>
</organism>
<protein>
    <submittedName>
        <fullName evidence="3">AP2 domain transcription factor AP2IV-3</fullName>
    </submittedName>
</protein>
<feature type="region of interest" description="Disordered" evidence="1">
    <location>
        <begin position="446"/>
        <end position="518"/>
    </location>
</feature>
<feature type="compositionally biased region" description="Basic and acidic residues" evidence="1">
    <location>
        <begin position="307"/>
        <end position="328"/>
    </location>
</feature>
<proteinExistence type="predicted"/>
<name>A0A086JFX7_TOXGO</name>